<reference evidence="1" key="1">
    <citation type="submission" date="2023-07" db="EMBL/GenBank/DDBJ databases">
        <title>Genomic Encyclopedia of Type Strains, Phase IV (KMG-IV): sequencing the most valuable type-strain genomes for metagenomic binning, comparative biology and taxonomic classification.</title>
        <authorList>
            <person name="Goeker M."/>
        </authorList>
    </citation>
    <scope>NUCLEOTIDE SEQUENCE</scope>
    <source>
        <strain evidence="1">DSM 26174</strain>
    </source>
</reference>
<dbReference type="RefSeq" id="WP_309939090.1">
    <property type="nucleotide sequence ID" value="NZ_AP025305.1"/>
</dbReference>
<keyword evidence="2" id="KW-1185">Reference proteome</keyword>
<sequence length="153" mass="17785">MKKYIVAILMVPLISIKLYSQDATISEQDLKLFAAMEDSVSRLKSEKAHYFNQLVVEDSLMNFGKRFLEIKSSNLLSSELIELDVEPLELAAYNALMLKYEEIKKQIKAVKTSLIQEELGVELYNRIKRQLRINPSFKAKYEHVIDEIRDQTI</sequence>
<organism evidence="1 2">
    <name type="scientific">Aureibacter tunicatorum</name>
    <dbReference type="NCBI Taxonomy" id="866807"/>
    <lineage>
        <taxon>Bacteria</taxon>
        <taxon>Pseudomonadati</taxon>
        <taxon>Bacteroidota</taxon>
        <taxon>Cytophagia</taxon>
        <taxon>Cytophagales</taxon>
        <taxon>Persicobacteraceae</taxon>
        <taxon>Aureibacter</taxon>
    </lineage>
</organism>
<accession>A0AAE4BQR0</accession>
<protein>
    <recommendedName>
        <fullName evidence="3">DUF4168 domain-containing protein</fullName>
    </recommendedName>
</protein>
<dbReference type="AlphaFoldDB" id="A0AAE4BQR0"/>
<proteinExistence type="predicted"/>
<dbReference type="Proteomes" id="UP001185092">
    <property type="component" value="Unassembled WGS sequence"/>
</dbReference>
<evidence type="ECO:0000313" key="2">
    <source>
        <dbReference type="Proteomes" id="UP001185092"/>
    </source>
</evidence>
<evidence type="ECO:0000313" key="1">
    <source>
        <dbReference type="EMBL" id="MDR6239424.1"/>
    </source>
</evidence>
<comment type="caution">
    <text evidence="1">The sequence shown here is derived from an EMBL/GenBank/DDBJ whole genome shotgun (WGS) entry which is preliminary data.</text>
</comment>
<dbReference type="EMBL" id="JAVDQD010000002">
    <property type="protein sequence ID" value="MDR6239424.1"/>
    <property type="molecule type" value="Genomic_DNA"/>
</dbReference>
<evidence type="ECO:0008006" key="3">
    <source>
        <dbReference type="Google" id="ProtNLM"/>
    </source>
</evidence>
<gene>
    <name evidence="1" type="ORF">HNQ88_002461</name>
</gene>
<name>A0AAE4BQR0_9BACT</name>